<accession>A0A6P7GFR8</accession>
<feature type="signal peptide" evidence="4">
    <location>
        <begin position="1"/>
        <end position="17"/>
    </location>
</feature>
<dbReference type="SUPFAM" id="SSF57362">
    <property type="entry name" value="BPTI-like"/>
    <property type="match status" value="1"/>
</dbReference>
<evidence type="ECO:0000256" key="2">
    <source>
        <dbReference type="ARBA" id="ARBA00022900"/>
    </source>
</evidence>
<dbReference type="InParanoid" id="A0A6P7GFR8"/>
<dbReference type="FunCoup" id="A0A6P7GFR8">
    <property type="interactions" value="76"/>
</dbReference>
<keyword evidence="1" id="KW-0646">Protease inhibitor</keyword>
<dbReference type="InterPro" id="IPR002223">
    <property type="entry name" value="Kunitz_BPTI"/>
</dbReference>
<keyword evidence="3" id="KW-1015">Disulfide bond</keyword>
<dbReference type="PANTHER" id="PTHR10083">
    <property type="entry name" value="KUNITZ-TYPE PROTEASE INHIBITOR-RELATED"/>
    <property type="match status" value="1"/>
</dbReference>
<proteinExistence type="predicted"/>
<evidence type="ECO:0000256" key="3">
    <source>
        <dbReference type="ARBA" id="ARBA00023157"/>
    </source>
</evidence>
<dbReference type="InterPro" id="IPR036880">
    <property type="entry name" value="Kunitz_BPTI_sf"/>
</dbReference>
<dbReference type="GO" id="GO:0005615">
    <property type="term" value="C:extracellular space"/>
    <property type="evidence" value="ECO:0007669"/>
    <property type="project" value="TreeGrafter"/>
</dbReference>
<dbReference type="GO" id="GO:0004867">
    <property type="term" value="F:serine-type endopeptidase inhibitor activity"/>
    <property type="evidence" value="ECO:0007669"/>
    <property type="project" value="UniProtKB-KW"/>
</dbReference>
<keyword evidence="4" id="KW-0732">Signal</keyword>
<evidence type="ECO:0000256" key="4">
    <source>
        <dbReference type="SAM" id="SignalP"/>
    </source>
</evidence>
<gene>
    <name evidence="6" type="primary">LOC114341920</name>
</gene>
<dbReference type="PANTHER" id="PTHR10083:SF374">
    <property type="entry name" value="BPTI_KUNITZ INHIBITOR DOMAIN-CONTAINING PROTEIN"/>
    <property type="match status" value="1"/>
</dbReference>
<dbReference type="InterPro" id="IPR050098">
    <property type="entry name" value="TFPI/VKTCI-like"/>
</dbReference>
<dbReference type="SMART" id="SM00131">
    <property type="entry name" value="KU"/>
    <property type="match status" value="1"/>
</dbReference>
<evidence type="ECO:0000259" key="5">
    <source>
        <dbReference type="PROSITE" id="PS50279"/>
    </source>
</evidence>
<evidence type="ECO:0000256" key="1">
    <source>
        <dbReference type="ARBA" id="ARBA00022690"/>
    </source>
</evidence>
<protein>
    <submittedName>
        <fullName evidence="6">Trypsin inhibitor-like</fullName>
    </submittedName>
</protein>
<dbReference type="Pfam" id="PF00014">
    <property type="entry name" value="Kunitz_BPTI"/>
    <property type="match status" value="1"/>
</dbReference>
<reference evidence="6" key="1">
    <citation type="submission" date="2025-08" db="UniProtKB">
        <authorList>
            <consortium name="RefSeq"/>
        </authorList>
    </citation>
    <scope>IDENTIFICATION</scope>
    <source>
        <tissue evidence="6">Whole insect</tissue>
    </source>
</reference>
<dbReference type="RefSeq" id="XP_028148524.1">
    <property type="nucleotide sequence ID" value="XM_028292723.1"/>
</dbReference>
<feature type="chain" id="PRO_5027842746" evidence="4">
    <location>
        <begin position="18"/>
        <end position="93"/>
    </location>
</feature>
<dbReference type="PROSITE" id="PS50279">
    <property type="entry name" value="BPTI_KUNITZ_2"/>
    <property type="match status" value="1"/>
</dbReference>
<dbReference type="Gene3D" id="4.10.410.10">
    <property type="entry name" value="Pancreatic trypsin inhibitor Kunitz domain"/>
    <property type="match status" value="1"/>
</dbReference>
<sequence>MKLLFALLSLAVLTARAHHNHVSLRDDIFTESDCTASVSSGPIMCMAYMPVWKYDINAKHCVRAIYGGCLATKNNFKSLEECETVTKEVCPFF</sequence>
<evidence type="ECO:0000313" key="6">
    <source>
        <dbReference type="RefSeq" id="XP_028148524.1"/>
    </source>
</evidence>
<feature type="domain" description="BPTI/Kunitz inhibitor" evidence="5">
    <location>
        <begin position="34"/>
        <end position="86"/>
    </location>
</feature>
<keyword evidence="2" id="KW-0722">Serine protease inhibitor</keyword>
<name>A0A6P7GFR8_DIAVI</name>
<organism evidence="6">
    <name type="scientific">Diabrotica virgifera virgifera</name>
    <name type="common">western corn rootworm</name>
    <dbReference type="NCBI Taxonomy" id="50390"/>
    <lineage>
        <taxon>Eukaryota</taxon>
        <taxon>Metazoa</taxon>
        <taxon>Ecdysozoa</taxon>
        <taxon>Arthropoda</taxon>
        <taxon>Hexapoda</taxon>
        <taxon>Insecta</taxon>
        <taxon>Pterygota</taxon>
        <taxon>Neoptera</taxon>
        <taxon>Endopterygota</taxon>
        <taxon>Coleoptera</taxon>
        <taxon>Polyphaga</taxon>
        <taxon>Cucujiformia</taxon>
        <taxon>Chrysomeloidea</taxon>
        <taxon>Chrysomelidae</taxon>
        <taxon>Galerucinae</taxon>
        <taxon>Diabroticina</taxon>
        <taxon>Diabroticites</taxon>
        <taxon>Diabrotica</taxon>
    </lineage>
</organism>
<dbReference type="AlphaFoldDB" id="A0A6P7GFR8"/>